<dbReference type="Proteomes" id="UP000590749">
    <property type="component" value="Unassembled WGS sequence"/>
</dbReference>
<dbReference type="AlphaFoldDB" id="A0A7W5ANS0"/>
<gene>
    <name evidence="1" type="ORF">FHR83_007118</name>
</gene>
<dbReference type="EMBL" id="JACHXF010000018">
    <property type="protein sequence ID" value="MBB3099412.1"/>
    <property type="molecule type" value="Genomic_DNA"/>
</dbReference>
<accession>A0A7W5ANS0</accession>
<protein>
    <submittedName>
        <fullName evidence="1">Cytochrome c1</fullName>
    </submittedName>
</protein>
<comment type="caution">
    <text evidence="1">The sequence shown here is derived from an EMBL/GenBank/DDBJ whole genome shotgun (WGS) entry which is preliminary data.</text>
</comment>
<evidence type="ECO:0000313" key="1">
    <source>
        <dbReference type="EMBL" id="MBB3099412.1"/>
    </source>
</evidence>
<proteinExistence type="predicted"/>
<evidence type="ECO:0000313" key="2">
    <source>
        <dbReference type="Proteomes" id="UP000590749"/>
    </source>
</evidence>
<sequence>MPASKIQNVDEARRWILEGQTYAWIIEQYRNKYNIETTEGMWTNFRRRQGLPGRRVRNADLVPWRVKVEHSAHYYLQMLRFRARELAGTSLNEREEHRVRTFERSLTADGQDLVVHYDRETKAGFFLVPRRPGVDKSWIREPDSTVERGKSYD</sequence>
<dbReference type="RefSeq" id="WP_183225463.1">
    <property type="nucleotide sequence ID" value="NZ_BMPW01000021.1"/>
</dbReference>
<organism evidence="1 2">
    <name type="scientific">Actinoplanes campanulatus</name>
    <dbReference type="NCBI Taxonomy" id="113559"/>
    <lineage>
        <taxon>Bacteria</taxon>
        <taxon>Bacillati</taxon>
        <taxon>Actinomycetota</taxon>
        <taxon>Actinomycetes</taxon>
        <taxon>Micromonosporales</taxon>
        <taxon>Micromonosporaceae</taxon>
        <taxon>Actinoplanes</taxon>
    </lineage>
</organism>
<reference evidence="1 2" key="1">
    <citation type="submission" date="2020-08" db="EMBL/GenBank/DDBJ databases">
        <title>Genomic Encyclopedia of Type Strains, Phase III (KMG-III): the genomes of soil and plant-associated and newly described type strains.</title>
        <authorList>
            <person name="Whitman W."/>
        </authorList>
    </citation>
    <scope>NUCLEOTIDE SEQUENCE [LARGE SCALE GENOMIC DNA]</scope>
    <source>
        <strain evidence="1 2">CECT 3287</strain>
    </source>
</reference>
<keyword evidence="2" id="KW-1185">Reference proteome</keyword>
<name>A0A7W5ANS0_9ACTN</name>